<dbReference type="Pfam" id="PF02492">
    <property type="entry name" value="cobW"/>
    <property type="match status" value="1"/>
</dbReference>
<organism evidence="9 10">
    <name type="scientific">Sporolactobacillus shoreae</name>
    <dbReference type="NCBI Taxonomy" id="1465501"/>
    <lineage>
        <taxon>Bacteria</taxon>
        <taxon>Bacillati</taxon>
        <taxon>Bacillota</taxon>
        <taxon>Bacilli</taxon>
        <taxon>Bacillales</taxon>
        <taxon>Sporolactobacillaceae</taxon>
        <taxon>Sporolactobacillus</taxon>
    </lineage>
</organism>
<dbReference type="InterPro" id="IPR003495">
    <property type="entry name" value="CobW/HypB/UreG_nucleotide-bd"/>
</dbReference>
<evidence type="ECO:0000256" key="7">
    <source>
        <dbReference type="ARBA" id="ARBA00023134"/>
    </source>
</evidence>
<reference evidence="9 10" key="1">
    <citation type="journal article" date="2015" name="Int. J. Syst. Evol. Microbiol.">
        <title>Sporolactobacillus shoreae sp. nov. and Sporolactobacillus spathodeae sp. nov., two spore-forming lactic acid bacteria isolated from tree barks in Thailand.</title>
        <authorList>
            <person name="Thamacharoensuk T."/>
            <person name="Kitahara M."/>
            <person name="Ohkuma M."/>
            <person name="Thongchul N."/>
            <person name="Tanasupawat S."/>
        </authorList>
    </citation>
    <scope>NUCLEOTIDE SEQUENCE [LARGE SCALE GENOMIC DNA]</scope>
    <source>
        <strain evidence="9 10">BK92</strain>
    </source>
</reference>
<dbReference type="GO" id="GO:0003924">
    <property type="term" value="F:GTPase activity"/>
    <property type="evidence" value="ECO:0007669"/>
    <property type="project" value="InterPro"/>
</dbReference>
<comment type="similarity">
    <text evidence="1">Belongs to the SIMIBI class G3E GTPase family. HypB/HupM subfamily.</text>
</comment>
<sequence>MNTIKVVKQLLEWNEDCSNDVKEVLNEKKVFAINIMAAPGAGKTSLIIKLIEKLQPRYKVAVIEGDIAGQVDAEKLDQLGVPVVQLNTSGACHIEAMSMKKMLGYFDLDDIDVLFIENVGNLVCPAEFEVGEDMKIGLVSIPEGDDKVVKYPLLFSKADLVVLNKYDMMRFFDFNDQQVEEDVRGLNAQAKVFRTSCQAEDGIDALYEEIAGRVGKKVTE</sequence>
<feature type="domain" description="CobW/HypB/UreG nucleotide-binding" evidence="8">
    <location>
        <begin position="33"/>
        <end position="193"/>
    </location>
</feature>
<dbReference type="AlphaFoldDB" id="A0A4Z0GL06"/>
<keyword evidence="6" id="KW-0862">Zinc</keyword>
<dbReference type="NCBIfam" id="TIGR00073">
    <property type="entry name" value="hypB"/>
    <property type="match status" value="1"/>
</dbReference>
<keyword evidence="10" id="KW-1185">Reference proteome</keyword>
<keyword evidence="5" id="KW-0378">Hydrolase</keyword>
<keyword evidence="3" id="KW-0479">Metal-binding</keyword>
<dbReference type="GO" id="GO:0016151">
    <property type="term" value="F:nickel cation binding"/>
    <property type="evidence" value="ECO:0007669"/>
    <property type="project" value="InterPro"/>
</dbReference>
<keyword evidence="7" id="KW-0342">GTP-binding</keyword>
<evidence type="ECO:0000313" key="9">
    <source>
        <dbReference type="EMBL" id="TGA96443.1"/>
    </source>
</evidence>
<dbReference type="InterPro" id="IPR004392">
    <property type="entry name" value="Hyd_mat_HypB"/>
</dbReference>
<evidence type="ECO:0000256" key="1">
    <source>
        <dbReference type="ARBA" id="ARBA00006211"/>
    </source>
</evidence>
<evidence type="ECO:0000313" key="10">
    <source>
        <dbReference type="Proteomes" id="UP000298347"/>
    </source>
</evidence>
<dbReference type="PANTHER" id="PTHR30134">
    <property type="entry name" value="HYDROGENASE PROTEIN ASSEMBLY PROTEIN, NICKEL CHAPERONE"/>
    <property type="match status" value="1"/>
</dbReference>
<evidence type="ECO:0000256" key="5">
    <source>
        <dbReference type="ARBA" id="ARBA00022801"/>
    </source>
</evidence>
<keyword evidence="2" id="KW-0533">Nickel</keyword>
<dbReference type="GO" id="GO:0051604">
    <property type="term" value="P:protein maturation"/>
    <property type="evidence" value="ECO:0007669"/>
    <property type="project" value="InterPro"/>
</dbReference>
<dbReference type="OrthoDB" id="9802035at2"/>
<evidence type="ECO:0000256" key="3">
    <source>
        <dbReference type="ARBA" id="ARBA00022723"/>
    </source>
</evidence>
<dbReference type="InterPro" id="IPR027417">
    <property type="entry name" value="P-loop_NTPase"/>
</dbReference>
<dbReference type="EMBL" id="SRJD01000024">
    <property type="protein sequence ID" value="TGA96443.1"/>
    <property type="molecule type" value="Genomic_DNA"/>
</dbReference>
<proteinExistence type="inferred from homology"/>
<keyword evidence="4" id="KW-0547">Nucleotide-binding</keyword>
<accession>A0A4Z0GL06</accession>
<evidence type="ECO:0000256" key="4">
    <source>
        <dbReference type="ARBA" id="ARBA00022741"/>
    </source>
</evidence>
<dbReference type="PIRSF" id="PIRSF005624">
    <property type="entry name" value="Ni-bind_GTPase"/>
    <property type="match status" value="1"/>
</dbReference>
<dbReference type="Gene3D" id="3.40.50.300">
    <property type="entry name" value="P-loop containing nucleotide triphosphate hydrolases"/>
    <property type="match status" value="1"/>
</dbReference>
<gene>
    <name evidence="9" type="primary">hypB</name>
    <name evidence="9" type="ORF">E4665_15320</name>
</gene>
<dbReference type="GO" id="GO:0005525">
    <property type="term" value="F:GTP binding"/>
    <property type="evidence" value="ECO:0007669"/>
    <property type="project" value="UniProtKB-KW"/>
</dbReference>
<comment type="caution">
    <text evidence="9">The sequence shown here is derived from an EMBL/GenBank/DDBJ whole genome shotgun (WGS) entry which is preliminary data.</text>
</comment>
<evidence type="ECO:0000259" key="8">
    <source>
        <dbReference type="Pfam" id="PF02492"/>
    </source>
</evidence>
<evidence type="ECO:0000256" key="2">
    <source>
        <dbReference type="ARBA" id="ARBA00022596"/>
    </source>
</evidence>
<dbReference type="PANTHER" id="PTHR30134:SF2">
    <property type="entry name" value="HYDROGENASE MATURATION FACTOR HYPB"/>
    <property type="match status" value="1"/>
</dbReference>
<name>A0A4Z0GL06_9BACL</name>
<dbReference type="SUPFAM" id="SSF52540">
    <property type="entry name" value="P-loop containing nucleoside triphosphate hydrolases"/>
    <property type="match status" value="1"/>
</dbReference>
<dbReference type="GO" id="GO:0008270">
    <property type="term" value="F:zinc ion binding"/>
    <property type="evidence" value="ECO:0007669"/>
    <property type="project" value="TreeGrafter"/>
</dbReference>
<dbReference type="RefSeq" id="WP_135349672.1">
    <property type="nucleotide sequence ID" value="NZ_SRJD01000024.1"/>
</dbReference>
<dbReference type="Proteomes" id="UP000298347">
    <property type="component" value="Unassembled WGS sequence"/>
</dbReference>
<evidence type="ECO:0000256" key="6">
    <source>
        <dbReference type="ARBA" id="ARBA00022833"/>
    </source>
</evidence>
<protein>
    <submittedName>
        <fullName evidence="9">Hydrogenase nickel incorporation protein HypB</fullName>
    </submittedName>
</protein>